<sequence length="108" mass="11635">MQFDKEEVCKTFSVPRETLSTIETAQKVNGGNRVELFVNGVLKQTLSTESAVAADYLLFMGGVVEVLEKDKTSLEAEANRNGRTLATGFRGVGSIPLESVGVPEIADK</sequence>
<dbReference type="RefSeq" id="WP_317678542.1">
    <property type="nucleotide sequence ID" value="NZ_JAWLOF010000009.1"/>
</dbReference>
<organism evidence="1 2">
    <name type="scientific">Atlantibacter subterraneus</name>
    <dbReference type="NCBI Taxonomy" id="255519"/>
    <lineage>
        <taxon>Bacteria</taxon>
        <taxon>Pseudomonadati</taxon>
        <taxon>Pseudomonadota</taxon>
        <taxon>Gammaproteobacteria</taxon>
        <taxon>Enterobacterales</taxon>
        <taxon>Enterobacteriaceae</taxon>
        <taxon>Atlantibacter</taxon>
    </lineage>
</organism>
<gene>
    <name evidence="1" type="ORF">R4P48_13775</name>
</gene>
<proteinExistence type="predicted"/>
<keyword evidence="2" id="KW-1185">Reference proteome</keyword>
<name>A0ABU4E3P9_9ENTR</name>
<dbReference type="EMBL" id="JAWLOF010000009">
    <property type="protein sequence ID" value="MDV7023740.1"/>
    <property type="molecule type" value="Genomic_DNA"/>
</dbReference>
<reference evidence="1 2" key="1">
    <citation type="submission" date="2023-10" db="EMBL/GenBank/DDBJ databases">
        <authorList>
            <person name="Dale J."/>
        </authorList>
    </citation>
    <scope>NUCLEOTIDE SEQUENCE [LARGE SCALE GENOMIC DNA]</scope>
    <source>
        <strain evidence="1 2">2023EL-00970</strain>
    </source>
</reference>
<protein>
    <recommendedName>
        <fullName evidence="3">DNA-binding protein</fullName>
    </recommendedName>
</protein>
<evidence type="ECO:0000313" key="2">
    <source>
        <dbReference type="Proteomes" id="UP001187066"/>
    </source>
</evidence>
<accession>A0ABU4E3P9</accession>
<evidence type="ECO:0000313" key="1">
    <source>
        <dbReference type="EMBL" id="MDV7023740.1"/>
    </source>
</evidence>
<evidence type="ECO:0008006" key="3">
    <source>
        <dbReference type="Google" id="ProtNLM"/>
    </source>
</evidence>
<dbReference type="Proteomes" id="UP001187066">
    <property type="component" value="Unassembled WGS sequence"/>
</dbReference>
<comment type="caution">
    <text evidence="1">The sequence shown here is derived from an EMBL/GenBank/DDBJ whole genome shotgun (WGS) entry which is preliminary data.</text>
</comment>